<protein>
    <submittedName>
        <fullName evidence="1">Uncharacterized protein</fullName>
    </submittedName>
</protein>
<accession>S5XV46</accession>
<organism evidence="1 2">
    <name type="scientific">Paracoccus aminophilus JCM 7686</name>
    <dbReference type="NCBI Taxonomy" id="1367847"/>
    <lineage>
        <taxon>Bacteria</taxon>
        <taxon>Pseudomonadati</taxon>
        <taxon>Pseudomonadota</taxon>
        <taxon>Alphaproteobacteria</taxon>
        <taxon>Rhodobacterales</taxon>
        <taxon>Paracoccaceae</taxon>
        <taxon>Paracoccus</taxon>
    </lineage>
</organism>
<name>S5XV46_PARAH</name>
<reference evidence="1 2" key="1">
    <citation type="journal article" date="2014" name="BMC Genomics">
        <title>Architecture and functions of a multipartite genome of the methylotrophic bacterium Paracoccus aminophilus JCM 7686, containing primary and secondary chromids.</title>
        <authorList>
            <person name="Dziewit L."/>
            <person name="Czarnecki J."/>
            <person name="Wibberg D."/>
            <person name="Radlinska M."/>
            <person name="Mrozek P."/>
            <person name="Szymczak M."/>
            <person name="Schluter A."/>
            <person name="Puhler A."/>
            <person name="Bartosik D."/>
        </authorList>
    </citation>
    <scope>NUCLEOTIDE SEQUENCE [LARGE SCALE GENOMIC DNA]</scope>
    <source>
        <strain evidence="1">JCM 7686</strain>
    </source>
</reference>
<dbReference type="KEGG" id="pami:JCM7686_1986"/>
<dbReference type="STRING" id="1367847.JCM7686_1986"/>
<dbReference type="Proteomes" id="UP000015480">
    <property type="component" value="Chromosome"/>
</dbReference>
<proteinExistence type="predicted"/>
<dbReference type="OrthoDB" id="9844952at2"/>
<dbReference type="HOGENOM" id="CLU_2274639_0_0_5"/>
<evidence type="ECO:0000313" key="1">
    <source>
        <dbReference type="EMBL" id="AGT09087.1"/>
    </source>
</evidence>
<keyword evidence="2" id="KW-1185">Reference proteome</keyword>
<dbReference type="RefSeq" id="WP_020950725.1">
    <property type="nucleotide sequence ID" value="NC_022041.1"/>
</dbReference>
<gene>
    <name evidence="1" type="ORF">JCM7686_1986</name>
</gene>
<dbReference type="EMBL" id="CP006650">
    <property type="protein sequence ID" value="AGT09087.1"/>
    <property type="molecule type" value="Genomic_DNA"/>
</dbReference>
<evidence type="ECO:0000313" key="2">
    <source>
        <dbReference type="Proteomes" id="UP000015480"/>
    </source>
</evidence>
<sequence>MTASNSPSPDHMHLLALARRALDAEPGPIWKTDPEEAVKRHGAVCNAVWDELRRQIEAQDGKVPVLEHPSVKQKALAKRMRANILAACKGAIDQALDEVEFS</sequence>
<dbReference type="PATRIC" id="fig|1367847.3.peg.1980"/>
<dbReference type="AlphaFoldDB" id="S5XV46"/>